<organism evidence="1 2">
    <name type="scientific">Candidatus Acidiferrum panamense</name>
    <dbReference type="NCBI Taxonomy" id="2741543"/>
    <lineage>
        <taxon>Bacteria</taxon>
        <taxon>Pseudomonadati</taxon>
        <taxon>Acidobacteriota</taxon>
        <taxon>Terriglobia</taxon>
        <taxon>Candidatus Acidiferrales</taxon>
        <taxon>Candidatus Acidiferrum</taxon>
    </lineage>
</organism>
<protein>
    <submittedName>
        <fullName evidence="1">Uncharacterized protein</fullName>
    </submittedName>
</protein>
<dbReference type="Proteomes" id="UP000567293">
    <property type="component" value="Unassembled WGS sequence"/>
</dbReference>
<keyword evidence="2" id="KW-1185">Reference proteome</keyword>
<evidence type="ECO:0000313" key="2">
    <source>
        <dbReference type="Proteomes" id="UP000567293"/>
    </source>
</evidence>
<dbReference type="AlphaFoldDB" id="A0A7V8NU01"/>
<name>A0A7V8NU01_9BACT</name>
<evidence type="ECO:0000313" key="1">
    <source>
        <dbReference type="EMBL" id="MBA0087499.1"/>
    </source>
</evidence>
<reference evidence="1" key="1">
    <citation type="submission" date="2020-06" db="EMBL/GenBank/DDBJ databases">
        <title>Legume-microbial interactions unlock mineral nutrients during tropical forest succession.</title>
        <authorList>
            <person name="Epihov D.Z."/>
        </authorList>
    </citation>
    <scope>NUCLEOTIDE SEQUENCE [LARGE SCALE GENOMIC DNA]</scope>
    <source>
        <strain evidence="1">Pan2503</strain>
    </source>
</reference>
<feature type="non-terminal residue" evidence="1">
    <location>
        <position position="1"/>
    </location>
</feature>
<dbReference type="EMBL" id="JACDQQ010002035">
    <property type="protein sequence ID" value="MBA0087499.1"/>
    <property type="molecule type" value="Genomic_DNA"/>
</dbReference>
<gene>
    <name evidence="1" type="ORF">HRJ53_21140</name>
</gene>
<sequence>IYSACLCFALPDEHRKRSRFQYQYSVFQLESSRNLLFWRGSTMDEVYQKLIDRTRAPLALKQVKTIFGFSHRPHQTAKRGRERTEVLKAVQTHSYDLTVFKIKWGNLTLKIYDKGGRVLRIEVVVHNAKELRSGKILDRLPALLARMRDMLVRFLDTVQAAHVSFLDVEAFEGLTEPTTRGTRRLAGIDLNKARNRHAVDAVVELSTKPNGFTVAQFAQAVRQRSAQDANTYSARNAAYDVAKMLGKMLLRRIERSRRYAVDPPAVKTLCAYLLLREKIIKPLLAGTARPRGWPPKVHTTLDQHYVALREELSRTFQTIGLAVS</sequence>
<accession>A0A7V8NU01</accession>
<comment type="caution">
    <text evidence="1">The sequence shown here is derived from an EMBL/GenBank/DDBJ whole genome shotgun (WGS) entry which is preliminary data.</text>
</comment>
<proteinExistence type="predicted"/>